<evidence type="ECO:0000256" key="21">
    <source>
        <dbReference type="ARBA" id="ARBA00075657"/>
    </source>
</evidence>
<evidence type="ECO:0000256" key="12">
    <source>
        <dbReference type="ARBA" id="ARBA00023242"/>
    </source>
</evidence>
<dbReference type="PANTHER" id="PTHR21660">
    <property type="entry name" value="THIOESTERASE SUPERFAMILY MEMBER-RELATED"/>
    <property type="match status" value="1"/>
</dbReference>
<dbReference type="OrthoDB" id="46529at2759"/>
<evidence type="ECO:0000259" key="24">
    <source>
        <dbReference type="Pfam" id="PF03061"/>
    </source>
</evidence>
<evidence type="ECO:0000256" key="20">
    <source>
        <dbReference type="ARBA" id="ARBA00067273"/>
    </source>
</evidence>
<dbReference type="EMBL" id="KZ308910">
    <property type="protein sequence ID" value="KAG8235447.1"/>
    <property type="molecule type" value="Genomic_DNA"/>
</dbReference>
<gene>
    <name evidence="25" type="ORF">J437_LFUL015795</name>
</gene>
<evidence type="ECO:0000256" key="16">
    <source>
        <dbReference type="ARBA" id="ARBA00050199"/>
    </source>
</evidence>
<comment type="catalytic activity">
    <reaction evidence="13">
        <text>octanoyl-CoA + H2O = octanoate + CoA + H(+)</text>
        <dbReference type="Rhea" id="RHEA:30143"/>
        <dbReference type="ChEBI" id="CHEBI:15377"/>
        <dbReference type="ChEBI" id="CHEBI:15378"/>
        <dbReference type="ChEBI" id="CHEBI:25646"/>
        <dbReference type="ChEBI" id="CHEBI:57287"/>
        <dbReference type="ChEBI" id="CHEBI:57386"/>
    </reaction>
    <physiologicalReaction direction="left-to-right" evidence="13">
        <dbReference type="Rhea" id="RHEA:30144"/>
    </physiologicalReaction>
</comment>
<organism evidence="25 26">
    <name type="scientific">Ladona fulva</name>
    <name type="common">Scarce chaser dragonfly</name>
    <name type="synonym">Libellula fulva</name>
    <dbReference type="NCBI Taxonomy" id="123851"/>
    <lineage>
        <taxon>Eukaryota</taxon>
        <taxon>Metazoa</taxon>
        <taxon>Ecdysozoa</taxon>
        <taxon>Arthropoda</taxon>
        <taxon>Hexapoda</taxon>
        <taxon>Insecta</taxon>
        <taxon>Pterygota</taxon>
        <taxon>Palaeoptera</taxon>
        <taxon>Odonata</taxon>
        <taxon>Epiprocta</taxon>
        <taxon>Anisoptera</taxon>
        <taxon>Libelluloidea</taxon>
        <taxon>Libellulidae</taxon>
        <taxon>Ladona</taxon>
    </lineage>
</organism>
<keyword evidence="9" id="KW-0443">Lipid metabolism</keyword>
<evidence type="ECO:0000256" key="23">
    <source>
        <dbReference type="ARBA" id="ARBA00083956"/>
    </source>
</evidence>
<evidence type="ECO:0000256" key="3">
    <source>
        <dbReference type="ARBA" id="ARBA00004186"/>
    </source>
</evidence>
<accession>A0A8K0P707</accession>
<dbReference type="InterPro" id="IPR006683">
    <property type="entry name" value="Thioestr_dom"/>
</dbReference>
<evidence type="ECO:0000256" key="8">
    <source>
        <dbReference type="ARBA" id="ARBA00022990"/>
    </source>
</evidence>
<dbReference type="CDD" id="cd03443">
    <property type="entry name" value="PaaI_thioesterase"/>
    <property type="match status" value="1"/>
</dbReference>
<evidence type="ECO:0000313" key="25">
    <source>
        <dbReference type="EMBL" id="KAG8235447.1"/>
    </source>
</evidence>
<dbReference type="GO" id="GO:0047617">
    <property type="term" value="F:fatty acyl-CoA hydrolase activity"/>
    <property type="evidence" value="ECO:0007669"/>
    <property type="project" value="InterPro"/>
</dbReference>
<evidence type="ECO:0000256" key="10">
    <source>
        <dbReference type="ARBA" id="ARBA00023128"/>
    </source>
</evidence>
<dbReference type="GO" id="GO:0005739">
    <property type="term" value="C:mitochondrion"/>
    <property type="evidence" value="ECO:0007669"/>
    <property type="project" value="UniProtKB-SubCell"/>
</dbReference>
<dbReference type="Pfam" id="PF03061">
    <property type="entry name" value="4HBT"/>
    <property type="match status" value="1"/>
</dbReference>
<reference evidence="25" key="1">
    <citation type="submission" date="2013-04" db="EMBL/GenBank/DDBJ databases">
        <authorList>
            <person name="Qu J."/>
            <person name="Murali S.C."/>
            <person name="Bandaranaike D."/>
            <person name="Bellair M."/>
            <person name="Blankenburg K."/>
            <person name="Chao H."/>
            <person name="Dinh H."/>
            <person name="Doddapaneni H."/>
            <person name="Downs B."/>
            <person name="Dugan-Rocha S."/>
            <person name="Elkadiri S."/>
            <person name="Gnanaolivu R.D."/>
            <person name="Hernandez B."/>
            <person name="Javaid M."/>
            <person name="Jayaseelan J.C."/>
            <person name="Lee S."/>
            <person name="Li M."/>
            <person name="Ming W."/>
            <person name="Munidasa M."/>
            <person name="Muniz J."/>
            <person name="Nguyen L."/>
            <person name="Ongeri F."/>
            <person name="Osuji N."/>
            <person name="Pu L.-L."/>
            <person name="Puazo M."/>
            <person name="Qu C."/>
            <person name="Quiroz J."/>
            <person name="Raj R."/>
            <person name="Weissenberger G."/>
            <person name="Xin Y."/>
            <person name="Zou X."/>
            <person name="Han Y."/>
            <person name="Richards S."/>
            <person name="Worley K."/>
            <person name="Muzny D."/>
            <person name="Gibbs R."/>
        </authorList>
    </citation>
    <scope>NUCLEOTIDE SEQUENCE</scope>
    <source>
        <strain evidence="25">Sampled in the wild</strain>
    </source>
</reference>
<protein>
    <recommendedName>
        <fullName evidence="20">Acyl-coenzyme A thioesterase 13</fullName>
    </recommendedName>
    <alternativeName>
        <fullName evidence="22">Hotdog-fold thioesterase superfamily member 2</fullName>
    </alternativeName>
    <alternativeName>
        <fullName evidence="21">Palmitoyl-CoA hydrolase</fullName>
    </alternativeName>
    <alternativeName>
        <fullName evidence="23">Thioesterase superfamily member 2</fullName>
    </alternativeName>
</protein>
<dbReference type="Proteomes" id="UP000792457">
    <property type="component" value="Unassembled WGS sequence"/>
</dbReference>
<evidence type="ECO:0000256" key="5">
    <source>
        <dbReference type="ARBA" id="ARBA00008324"/>
    </source>
</evidence>
<comment type="catalytic activity">
    <reaction evidence="15">
        <text>dodecanoyl-CoA + H2O = dodecanoate + CoA + H(+)</text>
        <dbReference type="Rhea" id="RHEA:30135"/>
        <dbReference type="ChEBI" id="CHEBI:15377"/>
        <dbReference type="ChEBI" id="CHEBI:15378"/>
        <dbReference type="ChEBI" id="CHEBI:18262"/>
        <dbReference type="ChEBI" id="CHEBI:57287"/>
        <dbReference type="ChEBI" id="CHEBI:57375"/>
    </reaction>
    <physiologicalReaction direction="left-to-right" evidence="15">
        <dbReference type="Rhea" id="RHEA:30136"/>
    </physiologicalReaction>
</comment>
<evidence type="ECO:0000256" key="9">
    <source>
        <dbReference type="ARBA" id="ARBA00023098"/>
    </source>
</evidence>
<dbReference type="GO" id="GO:0005819">
    <property type="term" value="C:spindle"/>
    <property type="evidence" value="ECO:0007669"/>
    <property type="project" value="UniProtKB-SubCell"/>
</dbReference>
<evidence type="ECO:0000256" key="1">
    <source>
        <dbReference type="ARBA" id="ARBA00004123"/>
    </source>
</evidence>
<keyword evidence="12" id="KW-0539">Nucleus</keyword>
<proteinExistence type="inferred from homology"/>
<keyword evidence="11" id="KW-0206">Cytoskeleton</keyword>
<comment type="caution">
    <text evidence="25">The sequence shown here is derived from an EMBL/GenBank/DDBJ whole genome shotgun (WGS) entry which is preliminary data.</text>
</comment>
<keyword evidence="10" id="KW-0496">Mitochondrion</keyword>
<evidence type="ECO:0000256" key="4">
    <source>
        <dbReference type="ARBA" id="ARBA00004514"/>
    </source>
</evidence>
<dbReference type="SUPFAM" id="SSF54637">
    <property type="entry name" value="Thioesterase/thiol ester dehydrase-isomerase"/>
    <property type="match status" value="1"/>
</dbReference>
<comment type="similarity">
    <text evidence="5">Belongs to the thioesterase PaaI family.</text>
</comment>
<evidence type="ECO:0000313" key="26">
    <source>
        <dbReference type="Proteomes" id="UP000792457"/>
    </source>
</evidence>
<dbReference type="GO" id="GO:0006629">
    <property type="term" value="P:lipid metabolic process"/>
    <property type="evidence" value="ECO:0007669"/>
    <property type="project" value="UniProtKB-KW"/>
</dbReference>
<reference evidence="25" key="2">
    <citation type="submission" date="2017-10" db="EMBL/GenBank/DDBJ databases">
        <title>Ladona fulva Genome sequencing and assembly.</title>
        <authorList>
            <person name="Murali S."/>
            <person name="Richards S."/>
            <person name="Bandaranaike D."/>
            <person name="Bellair M."/>
            <person name="Blankenburg K."/>
            <person name="Chao H."/>
            <person name="Dinh H."/>
            <person name="Doddapaneni H."/>
            <person name="Dugan-Rocha S."/>
            <person name="Elkadiri S."/>
            <person name="Gnanaolivu R."/>
            <person name="Hernandez B."/>
            <person name="Skinner E."/>
            <person name="Javaid M."/>
            <person name="Lee S."/>
            <person name="Li M."/>
            <person name="Ming W."/>
            <person name="Munidasa M."/>
            <person name="Muniz J."/>
            <person name="Nguyen L."/>
            <person name="Hughes D."/>
            <person name="Osuji N."/>
            <person name="Pu L.-L."/>
            <person name="Puazo M."/>
            <person name="Qu C."/>
            <person name="Quiroz J."/>
            <person name="Raj R."/>
            <person name="Weissenberger G."/>
            <person name="Xin Y."/>
            <person name="Zou X."/>
            <person name="Han Y."/>
            <person name="Worley K."/>
            <person name="Muzny D."/>
            <person name="Gibbs R."/>
        </authorList>
    </citation>
    <scope>NUCLEOTIDE SEQUENCE</scope>
    <source>
        <strain evidence="25">Sampled in the wild</strain>
    </source>
</reference>
<keyword evidence="7" id="KW-0378">Hydrolase</keyword>
<comment type="catalytic activity">
    <reaction evidence="14">
        <text>decanoyl-CoA + H2O = decanoate + CoA + H(+)</text>
        <dbReference type="Rhea" id="RHEA:40059"/>
        <dbReference type="ChEBI" id="CHEBI:15377"/>
        <dbReference type="ChEBI" id="CHEBI:15378"/>
        <dbReference type="ChEBI" id="CHEBI:27689"/>
        <dbReference type="ChEBI" id="CHEBI:57287"/>
        <dbReference type="ChEBI" id="CHEBI:61430"/>
    </reaction>
    <physiologicalReaction direction="left-to-right" evidence="14">
        <dbReference type="Rhea" id="RHEA:40060"/>
    </physiologicalReaction>
</comment>
<evidence type="ECO:0000256" key="11">
    <source>
        <dbReference type="ARBA" id="ARBA00023212"/>
    </source>
</evidence>
<keyword evidence="8" id="KW-0007">Acetylation</keyword>
<evidence type="ECO:0000256" key="13">
    <source>
        <dbReference type="ARBA" id="ARBA00047588"/>
    </source>
</evidence>
<feature type="domain" description="Thioesterase" evidence="24">
    <location>
        <begin position="56"/>
        <end position="130"/>
    </location>
</feature>
<dbReference type="NCBIfam" id="TIGR00369">
    <property type="entry name" value="unchar_dom_1"/>
    <property type="match status" value="1"/>
</dbReference>
<evidence type="ECO:0000256" key="17">
    <source>
        <dbReference type="ARBA" id="ARBA00052976"/>
    </source>
</evidence>
<comment type="catalytic activity">
    <reaction evidence="17">
        <text>a fatty acyl-CoA + H2O = a fatty acid + CoA + H(+)</text>
        <dbReference type="Rhea" id="RHEA:16781"/>
        <dbReference type="ChEBI" id="CHEBI:15377"/>
        <dbReference type="ChEBI" id="CHEBI:15378"/>
        <dbReference type="ChEBI" id="CHEBI:28868"/>
        <dbReference type="ChEBI" id="CHEBI:57287"/>
        <dbReference type="ChEBI" id="CHEBI:77636"/>
    </reaction>
    <physiologicalReaction direction="left-to-right" evidence="17">
        <dbReference type="Rhea" id="RHEA:16782"/>
    </physiologicalReaction>
</comment>
<evidence type="ECO:0000256" key="22">
    <source>
        <dbReference type="ARBA" id="ARBA00081533"/>
    </source>
</evidence>
<comment type="subcellular location">
    <subcellularLocation>
        <location evidence="3">Cytoplasm</location>
        <location evidence="3">Cytoskeleton</location>
        <location evidence="3">Spindle</location>
    </subcellularLocation>
    <subcellularLocation>
        <location evidence="4">Cytoplasm</location>
        <location evidence="4">Cytosol</location>
    </subcellularLocation>
    <subcellularLocation>
        <location evidence="2">Mitochondrion</location>
    </subcellularLocation>
    <subcellularLocation>
        <location evidence="1">Nucleus</location>
    </subcellularLocation>
</comment>
<comment type="catalytic activity">
    <reaction evidence="16">
        <text>hexanoyl-CoA + H2O = hexanoate + CoA + H(+)</text>
        <dbReference type="Rhea" id="RHEA:40115"/>
        <dbReference type="ChEBI" id="CHEBI:15377"/>
        <dbReference type="ChEBI" id="CHEBI:15378"/>
        <dbReference type="ChEBI" id="CHEBI:17120"/>
        <dbReference type="ChEBI" id="CHEBI:57287"/>
        <dbReference type="ChEBI" id="CHEBI:62620"/>
    </reaction>
    <physiologicalReaction direction="left-to-right" evidence="16">
        <dbReference type="Rhea" id="RHEA:40116"/>
    </physiologicalReaction>
</comment>
<dbReference type="GO" id="GO:0005634">
    <property type="term" value="C:nucleus"/>
    <property type="evidence" value="ECO:0007669"/>
    <property type="project" value="UniProtKB-SubCell"/>
</dbReference>
<evidence type="ECO:0000256" key="18">
    <source>
        <dbReference type="ARBA" id="ARBA00058205"/>
    </source>
</evidence>
<evidence type="ECO:0000256" key="19">
    <source>
        <dbReference type="ARBA" id="ARBA00064709"/>
    </source>
</evidence>
<dbReference type="Gene3D" id="3.10.129.10">
    <property type="entry name" value="Hotdog Thioesterase"/>
    <property type="match status" value="1"/>
</dbReference>
<evidence type="ECO:0000256" key="7">
    <source>
        <dbReference type="ARBA" id="ARBA00022801"/>
    </source>
</evidence>
<dbReference type="InterPro" id="IPR003736">
    <property type="entry name" value="PAAI_dom"/>
</dbReference>
<sequence length="143" mass="15116">MAGASGNGVKFVKQVMKFVTEGGGYDRLIEKVRIVAAGEGHCMAEMVVGTEHQNRGGTLHGGFTATLVDCISTFALMTHGKGAPGVSVNMNINYLKPAFEGEEIVINANTLRAGKKLAYLSVDIKKKESGDLVATASHIKFMG</sequence>
<dbReference type="GO" id="GO:0005829">
    <property type="term" value="C:cytosol"/>
    <property type="evidence" value="ECO:0007669"/>
    <property type="project" value="UniProtKB-SubCell"/>
</dbReference>
<comment type="subunit">
    <text evidence="19">Homotetramer. Interacts with PCTP.</text>
</comment>
<keyword evidence="6" id="KW-0963">Cytoplasm</keyword>
<comment type="function">
    <text evidence="18">Catalyzes the hydrolysis of acyl-CoAs into free fatty acids and coenzyme A (CoASH), regulating their respective intracellular levels. Has acyl-CoA thioesterase activity towards medium (C12) and long-chain (C18) fatty acyl-CoA substrates. Can also hydrolyze 3-hydroxyphenylacetyl-CoA and 3,4-dihydroxyphenylacetyl-CoA (in vitro). May play a role in controlling adaptive thermogenesis.</text>
</comment>
<evidence type="ECO:0000256" key="2">
    <source>
        <dbReference type="ARBA" id="ARBA00004173"/>
    </source>
</evidence>
<keyword evidence="26" id="KW-1185">Reference proteome</keyword>
<evidence type="ECO:0000256" key="6">
    <source>
        <dbReference type="ARBA" id="ARBA00022490"/>
    </source>
</evidence>
<evidence type="ECO:0000256" key="14">
    <source>
        <dbReference type="ARBA" id="ARBA00047969"/>
    </source>
</evidence>
<dbReference type="InterPro" id="IPR039298">
    <property type="entry name" value="ACOT13"/>
</dbReference>
<evidence type="ECO:0000256" key="15">
    <source>
        <dbReference type="ARBA" id="ARBA00048074"/>
    </source>
</evidence>
<name>A0A8K0P707_LADFU</name>
<dbReference type="AlphaFoldDB" id="A0A8K0P707"/>
<dbReference type="InterPro" id="IPR029069">
    <property type="entry name" value="HotDog_dom_sf"/>
</dbReference>
<dbReference type="PANTHER" id="PTHR21660:SF1">
    <property type="entry name" value="ACYL-COENZYME A THIOESTERASE 13"/>
    <property type="match status" value="1"/>
</dbReference>
<dbReference type="FunFam" id="3.10.129.10:FF:000021">
    <property type="entry name" value="Acyl-coenzyme A thioesterase 13"/>
    <property type="match status" value="1"/>
</dbReference>